<evidence type="ECO:0000313" key="2">
    <source>
        <dbReference type="EMBL" id="ABA56025.1"/>
    </source>
</evidence>
<evidence type="ECO:0000313" key="3">
    <source>
        <dbReference type="Proteomes" id="UP000009045"/>
    </source>
</evidence>
<feature type="compositionally biased region" description="Basic and acidic residues" evidence="1">
    <location>
        <begin position="1"/>
        <end position="10"/>
    </location>
</feature>
<feature type="region of interest" description="Disordered" evidence="1">
    <location>
        <begin position="1"/>
        <end position="21"/>
    </location>
</feature>
<accession>Q1WLH5</accession>
<dbReference type="RefSeq" id="WP_012881227.1">
    <property type="nucleotide sequence ID" value="NZ_JAJJBH010000003.1"/>
</dbReference>
<dbReference type="AlphaFoldDB" id="Q1WLH5"/>
<proteinExistence type="predicted"/>
<dbReference type="EMBL" id="DQ145546">
    <property type="protein sequence ID" value="ABA56025.1"/>
    <property type="molecule type" value="Genomic_DNA"/>
</dbReference>
<dbReference type="Proteomes" id="UP000009045">
    <property type="component" value="Plasmid pSmeSM11a"/>
</dbReference>
<evidence type="ECO:0000256" key="1">
    <source>
        <dbReference type="SAM" id="MobiDB-lite"/>
    </source>
</evidence>
<name>Q1WLH5_SINMM</name>
<organism evidence="2 3">
    <name type="scientific">Sinorhizobium meliloti (strain SM11)</name>
    <dbReference type="NCBI Taxonomy" id="707241"/>
    <lineage>
        <taxon>Bacteria</taxon>
        <taxon>Pseudomonadati</taxon>
        <taxon>Pseudomonadota</taxon>
        <taxon>Alphaproteobacteria</taxon>
        <taxon>Hyphomicrobiales</taxon>
        <taxon>Rhizobiaceae</taxon>
        <taxon>Sinorhizobium/Ensifer group</taxon>
        <taxon>Sinorhizobium</taxon>
    </lineage>
</organism>
<protein>
    <submittedName>
        <fullName evidence="2">Uncharacterized protein</fullName>
    </submittedName>
</protein>
<reference evidence="2 3" key="1">
    <citation type="journal article" date="2006" name="Appl. Environ. Microbiol.">
        <title>Sequence analysis of the 144-kilobase accessory plasmid pSmeSM11a, isolated from a dominant Sinorhizobium meliloti strain identified during a long-term field release experiment.</title>
        <authorList>
            <person name="Stiens M."/>
            <person name="Schneiker S."/>
            <person name="Keller M."/>
            <person name="Kuhn S."/>
            <person name="Puhler A."/>
            <person name="Schluter A."/>
        </authorList>
    </citation>
    <scope>NUCLEOTIDE SEQUENCE [LARGE SCALE GENOMIC DNA]</scope>
    <source>
        <strain evidence="3">SM11</strain>
        <plasmid evidence="2 3">pSmeSM11a</plasmid>
    </source>
</reference>
<reference evidence="3" key="2">
    <citation type="journal article" date="2011" name="J. Biotechnol.">
        <title>The complete genome sequence of the dominant Sinorhizobium meliloti field isolate SM11 extends the S. meliloti pan-genome.</title>
        <authorList>
            <person name="Schneiker-Bekel S."/>
            <person name="Wibberg D."/>
            <person name="Bekel T."/>
            <person name="Blom J."/>
            <person name="Linke B."/>
            <person name="Neuweger H."/>
            <person name="Stiens M."/>
            <person name="Vorholter F.J."/>
            <person name="Weidner S."/>
            <person name="Goesmann A."/>
            <person name="Puhler A."/>
            <person name="Schluter A."/>
        </authorList>
    </citation>
    <scope>NUCLEOTIDE SEQUENCE [LARGE SCALE GENOMIC DNA]</scope>
    <source>
        <strain evidence="3">SM11</strain>
        <plasmid evidence="3">pSmeSM11a</plasmid>
    </source>
</reference>
<geneLocation type="plasmid" evidence="2 3">
    <name>pSmeSM11a</name>
</geneLocation>
<sequence>MTDETQKYNWRETWPGETGLDGKPHQDYCGWDGETLFGRILLEPDGSSKGQWRHATWVKTVVHPQGGWAKTAREASHIVEEHYQQLKAAN</sequence>
<keyword evidence="2" id="KW-0614">Plasmid</keyword>